<dbReference type="Proteomes" id="UP000290809">
    <property type="component" value="Unassembled WGS sequence"/>
</dbReference>
<evidence type="ECO:0000256" key="2">
    <source>
        <dbReference type="ARBA" id="ARBA00006082"/>
    </source>
</evidence>
<dbReference type="InterPro" id="IPR036890">
    <property type="entry name" value="HATPase_C_sf"/>
</dbReference>
<dbReference type="Gene3D" id="3.30.230.10">
    <property type="match status" value="1"/>
</dbReference>
<comment type="caution">
    <text evidence="7">The sequence shown here is derived from an EMBL/GenBank/DDBJ whole genome shotgun (WGS) entry which is preliminary data.</text>
</comment>
<protein>
    <submittedName>
        <fullName evidence="7">DNA mismatch repair protein MLH1</fullName>
    </submittedName>
</protein>
<dbReference type="PROSITE" id="PS00058">
    <property type="entry name" value="DNA_MISMATCH_REPAIR_1"/>
    <property type="match status" value="1"/>
</dbReference>
<dbReference type="InterPro" id="IPR014721">
    <property type="entry name" value="Ribsml_uS5_D2-typ_fold_subgr"/>
</dbReference>
<dbReference type="InterPro" id="IPR002099">
    <property type="entry name" value="MutL/Mlh/PMS"/>
</dbReference>
<keyword evidence="4" id="KW-0234">DNA repair</keyword>
<reference evidence="7 8" key="1">
    <citation type="journal article" date="2019" name="PLoS Pathog.">
        <title>Genome sequence of the bovine parasite Schistosoma bovis Tanzania.</title>
        <authorList>
            <person name="Oey H."/>
            <person name="Zakrzewski M."/>
            <person name="Gobert G."/>
            <person name="Gravermann K."/>
            <person name="Stoye J."/>
            <person name="Jones M."/>
            <person name="Mcmanus D."/>
            <person name="Krause L."/>
        </authorList>
    </citation>
    <scope>NUCLEOTIDE SEQUENCE [LARGE SCALE GENOMIC DNA]</scope>
    <source>
        <strain evidence="7 8">TAN1997</strain>
    </source>
</reference>
<dbReference type="Pfam" id="PF01119">
    <property type="entry name" value="DNA_mis_repair"/>
    <property type="match status" value="1"/>
</dbReference>
<dbReference type="STRING" id="6184.A0A430QHB6"/>
<dbReference type="SUPFAM" id="SSF55874">
    <property type="entry name" value="ATPase domain of HSP90 chaperone/DNA topoisomerase II/histidine kinase"/>
    <property type="match status" value="1"/>
</dbReference>
<dbReference type="FunFam" id="3.30.565.10:FF:000079">
    <property type="entry name" value="DNA mismatch repair protein MLH"/>
    <property type="match status" value="1"/>
</dbReference>
<name>A0A430QHB6_SCHBO</name>
<dbReference type="InterPro" id="IPR013507">
    <property type="entry name" value="DNA_mismatch_S5_2-like"/>
</dbReference>
<dbReference type="PANTHER" id="PTHR10073">
    <property type="entry name" value="DNA MISMATCH REPAIR PROTEIN MLH, PMS, MUTL"/>
    <property type="match status" value="1"/>
</dbReference>
<gene>
    <name evidence="7" type="ORF">DC041_0001424</name>
</gene>
<dbReference type="InterPro" id="IPR020568">
    <property type="entry name" value="Ribosomal_Su5_D2-typ_SF"/>
</dbReference>
<dbReference type="InterPro" id="IPR014762">
    <property type="entry name" value="DNA_mismatch_repair_CS"/>
</dbReference>
<dbReference type="SMART" id="SM01340">
    <property type="entry name" value="DNA_mis_repair"/>
    <property type="match status" value="1"/>
</dbReference>
<proteinExistence type="inferred from homology"/>
<evidence type="ECO:0000256" key="1">
    <source>
        <dbReference type="ARBA" id="ARBA00004123"/>
    </source>
</evidence>
<dbReference type="GO" id="GO:0016887">
    <property type="term" value="F:ATP hydrolysis activity"/>
    <property type="evidence" value="ECO:0007669"/>
    <property type="project" value="InterPro"/>
</dbReference>
<dbReference type="Pfam" id="PF13589">
    <property type="entry name" value="HATPase_c_3"/>
    <property type="match status" value="1"/>
</dbReference>
<comment type="similarity">
    <text evidence="2">Belongs to the DNA mismatch repair MutL/HexB family.</text>
</comment>
<keyword evidence="3" id="KW-0227">DNA damage</keyword>
<dbReference type="InterPro" id="IPR032189">
    <property type="entry name" value="Mlh1_C"/>
</dbReference>
<keyword evidence="5" id="KW-0539">Nucleus</keyword>
<organism evidence="7 8">
    <name type="scientific">Schistosoma bovis</name>
    <name type="common">Blood fluke</name>
    <dbReference type="NCBI Taxonomy" id="6184"/>
    <lineage>
        <taxon>Eukaryota</taxon>
        <taxon>Metazoa</taxon>
        <taxon>Spiralia</taxon>
        <taxon>Lophotrochozoa</taxon>
        <taxon>Platyhelminthes</taxon>
        <taxon>Trematoda</taxon>
        <taxon>Digenea</taxon>
        <taxon>Strigeidida</taxon>
        <taxon>Schistosomatoidea</taxon>
        <taxon>Schistosomatidae</taxon>
        <taxon>Schistosoma</taxon>
    </lineage>
</organism>
<dbReference type="Pfam" id="PF16413">
    <property type="entry name" value="Mlh1_C"/>
    <property type="match status" value="1"/>
</dbReference>
<comment type="subcellular location">
    <subcellularLocation>
        <location evidence="1">Nucleus</location>
    </subcellularLocation>
</comment>
<evidence type="ECO:0000256" key="5">
    <source>
        <dbReference type="ARBA" id="ARBA00023242"/>
    </source>
</evidence>
<dbReference type="CDD" id="cd16926">
    <property type="entry name" value="HATPase_MutL-MLH-PMS-like"/>
    <property type="match status" value="1"/>
</dbReference>
<evidence type="ECO:0000259" key="6">
    <source>
        <dbReference type="SMART" id="SM01340"/>
    </source>
</evidence>
<evidence type="ECO:0000256" key="3">
    <source>
        <dbReference type="ARBA" id="ARBA00022763"/>
    </source>
</evidence>
<dbReference type="PANTHER" id="PTHR10073:SF12">
    <property type="entry name" value="DNA MISMATCH REPAIR PROTEIN MLH1"/>
    <property type="match status" value="1"/>
</dbReference>
<dbReference type="GO" id="GO:0032389">
    <property type="term" value="C:MutLalpha complex"/>
    <property type="evidence" value="ECO:0007669"/>
    <property type="project" value="TreeGrafter"/>
</dbReference>
<dbReference type="SUPFAM" id="SSF54211">
    <property type="entry name" value="Ribosomal protein S5 domain 2-like"/>
    <property type="match status" value="1"/>
</dbReference>
<dbReference type="AlphaFoldDB" id="A0A430QHB6"/>
<dbReference type="GO" id="GO:0006298">
    <property type="term" value="P:mismatch repair"/>
    <property type="evidence" value="ECO:0007669"/>
    <property type="project" value="InterPro"/>
</dbReference>
<dbReference type="EMBL" id="QMKO01001723">
    <property type="protein sequence ID" value="RTG87081.1"/>
    <property type="molecule type" value="Genomic_DNA"/>
</dbReference>
<evidence type="ECO:0000313" key="8">
    <source>
        <dbReference type="Proteomes" id="UP000290809"/>
    </source>
</evidence>
<feature type="domain" description="DNA mismatch repair protein S5" evidence="6">
    <location>
        <begin position="295"/>
        <end position="473"/>
    </location>
</feature>
<dbReference type="NCBIfam" id="TIGR00585">
    <property type="entry name" value="mutl"/>
    <property type="match status" value="1"/>
</dbReference>
<dbReference type="Gene3D" id="3.30.565.10">
    <property type="entry name" value="Histidine kinase-like ATPase, C-terminal domain"/>
    <property type="match status" value="1"/>
</dbReference>
<evidence type="ECO:0000256" key="4">
    <source>
        <dbReference type="ARBA" id="ARBA00023204"/>
    </source>
</evidence>
<sequence>MDKLSSDDSSKSSANLLLLSPDKPVPQIIKRLPKEVINRIAAGEVIQRPVNAIKELLENSIDAGSTMIKITVKDGGLKLIQVQDNGCGIHQSDLPILCERFTTSKLKEFSDLSKISTFGFRGEALSSLSHVALVTVTTRTANQNCAFKVKYRAGVAESKPVPCAGNPGTTIVAENLFYNAPIRKSALKNGREELSKVTDVVAQYAIHYAQQCGFHLHSESATGKSSIEQDLRTSAGWSRMDAIRAVIGSSIEQNLISFTSSQCSSSESTRLAIERYGLRYEDLRTSAGWSRMDAIRAVIGSSIEQNLISFTSSQCSSSESTRLAIERYGLRYEGLLTAPNQVSSGKLLFLYGVMLIFPSLKLNLFINNRLVSCTPIKRIVECAYSSVISRGLSSNPIDQHQAIITTKKSFKVSTNSNIMYKSSTFNSLYVYLNIQLPAHTLDVNVHPTKAEVNFLHEDEIVNGLQDAIEQALLSSAQIQTFIRNCLPTPITFKNPKDLNIHNDQSIDINSKDLHSSQVVYRPNEKVRIDLREQQLERFLSPQSNYMNNNDNNMVCSKLKGLHNNSLKKSIGEMSPDIEVDSDEADEILKSNLLQENGSLNYDEFDWNKATTEESHLFHDQKEKDSDENEVTTTAQNHLKSYTNNNATIDNTDTTVSLTSRPIIKTDASLSSQNTTTNGLLSKSNTLLTYSNNDMIESVSSKPRHRTVYLMSILALKRNLECDLDQSIKTTLRSCKFIGFIDETRCLAQHHTELLLIRLKPLSQALFYQLLLTNFGNHGEIILREPAPLADLLSIGHEYLRKSSRYLSNISSAEFVKKATATLVQHASMLWDYFSIKITTDSNGNQVLTGIPLIIADYIPELNQLPIYVTKLATQVSWSVESVCFENICCITANFYAVSSSSLFDDCSSLPISSSESIIDDKSDKENTVSSSSLSPREWMIQHILWPILCSSLLPSRRYPNFDLDHNENDIKSFSLQSCFIRLTSLTELYKVFERC</sequence>
<dbReference type="GO" id="GO:0140664">
    <property type="term" value="F:ATP-dependent DNA damage sensor activity"/>
    <property type="evidence" value="ECO:0007669"/>
    <property type="project" value="InterPro"/>
</dbReference>
<evidence type="ECO:0000313" key="7">
    <source>
        <dbReference type="EMBL" id="RTG87081.1"/>
    </source>
</evidence>
<accession>A0A430QHB6</accession>
<keyword evidence="8" id="KW-1185">Reference proteome</keyword>
<dbReference type="GO" id="GO:0030983">
    <property type="term" value="F:mismatched DNA binding"/>
    <property type="evidence" value="ECO:0007669"/>
    <property type="project" value="InterPro"/>
</dbReference>
<dbReference type="GO" id="GO:0005524">
    <property type="term" value="F:ATP binding"/>
    <property type="evidence" value="ECO:0007669"/>
    <property type="project" value="InterPro"/>
</dbReference>
<dbReference type="InterPro" id="IPR038973">
    <property type="entry name" value="MutL/Mlh/Pms-like"/>
</dbReference>